<evidence type="ECO:0000313" key="2">
    <source>
        <dbReference type="EMBL" id="ETO29733.1"/>
    </source>
</evidence>
<keyword evidence="3" id="KW-1185">Reference proteome</keyword>
<feature type="non-terminal residue" evidence="2">
    <location>
        <position position="1"/>
    </location>
</feature>
<dbReference type="AlphaFoldDB" id="X6NV14"/>
<dbReference type="InterPro" id="IPR029063">
    <property type="entry name" value="SAM-dependent_MTases_sf"/>
</dbReference>
<dbReference type="InterPro" id="IPR002877">
    <property type="entry name" value="RNA_MeTrfase_FtsJ_dom"/>
</dbReference>
<evidence type="ECO:0000259" key="1">
    <source>
        <dbReference type="Pfam" id="PF01728"/>
    </source>
</evidence>
<accession>X6NV14</accession>
<name>X6NV14_RETFI</name>
<dbReference type="OMA" id="HIACKLE"/>
<proteinExistence type="predicted"/>
<organism evidence="2 3">
    <name type="scientific">Reticulomyxa filosa</name>
    <dbReference type="NCBI Taxonomy" id="46433"/>
    <lineage>
        <taxon>Eukaryota</taxon>
        <taxon>Sar</taxon>
        <taxon>Rhizaria</taxon>
        <taxon>Retaria</taxon>
        <taxon>Foraminifera</taxon>
        <taxon>Monothalamids</taxon>
        <taxon>Reticulomyxidae</taxon>
        <taxon>Reticulomyxa</taxon>
    </lineage>
</organism>
<dbReference type="Pfam" id="PF01728">
    <property type="entry name" value="FtsJ"/>
    <property type="match status" value="1"/>
</dbReference>
<protein>
    <recommendedName>
        <fullName evidence="1">Ribosomal RNA methyltransferase FtsJ domain-containing protein</fullName>
    </recommendedName>
</protein>
<dbReference type="SUPFAM" id="SSF53335">
    <property type="entry name" value="S-adenosyl-L-methionine-dependent methyltransferases"/>
    <property type="match status" value="2"/>
</dbReference>
<sequence length="389" mass="44501">KKKQKKRFVNVHVISNTKHAEFICIRCVDAKACATEIWHDPILCKYLHQTYFVDHIACKLENMLNHPCITECAKTDKILRIVSSPKKLITTIGQSLSEDIQLHPSKFTHVLFVVKAYGRYYFAVRDKSDYFNTVATEVKSRLSQEQKESCSRAFYKLKEVFLRKKLDIFDRYLFHMDVTNADTPPKSPSFTALDIGASPGGWTKFLLSVGASHVVSIDPGALELSAEDTLKITHCFVFLSAFVVAYKYIHIYIYIYMYIEERSRGVRKGVGRIHNSEKYNKKFDIMVCDANIPAEYVMNNIITGMSEKCLTSDNGIVVFTLKLHNKFTKQKQKMMSAFTQILTQQGFTEIEFLWLLANTGLERTLVAVKKKPPLEVNNTTADDIDVKGD</sequence>
<dbReference type="Proteomes" id="UP000023152">
    <property type="component" value="Unassembled WGS sequence"/>
</dbReference>
<dbReference type="EMBL" id="ASPP01005871">
    <property type="protein sequence ID" value="ETO29733.1"/>
    <property type="molecule type" value="Genomic_DNA"/>
</dbReference>
<dbReference type="PANTHER" id="PTHR37524">
    <property type="entry name" value="RIBOSOMAL RNA LARGE SUBUNIT METHYLTRANSFERASE M"/>
    <property type="match status" value="1"/>
</dbReference>
<dbReference type="GO" id="GO:0032259">
    <property type="term" value="P:methylation"/>
    <property type="evidence" value="ECO:0007669"/>
    <property type="project" value="InterPro"/>
</dbReference>
<feature type="domain" description="Ribosomal RNA methyltransferase FtsJ" evidence="1">
    <location>
        <begin position="151"/>
        <end position="291"/>
    </location>
</feature>
<dbReference type="Gene3D" id="3.40.50.150">
    <property type="entry name" value="Vaccinia Virus protein VP39"/>
    <property type="match status" value="1"/>
</dbReference>
<dbReference type="PANTHER" id="PTHR37524:SF2">
    <property type="entry name" value="RIBOSOMAL RNA METHYLTRANSFERASE FTSJ DOMAIN-CONTAINING PROTEIN"/>
    <property type="match status" value="1"/>
</dbReference>
<dbReference type="GO" id="GO:0008168">
    <property type="term" value="F:methyltransferase activity"/>
    <property type="evidence" value="ECO:0007669"/>
    <property type="project" value="InterPro"/>
</dbReference>
<comment type="caution">
    <text evidence="2">The sequence shown here is derived from an EMBL/GenBank/DDBJ whole genome shotgun (WGS) entry which is preliminary data.</text>
</comment>
<evidence type="ECO:0000313" key="3">
    <source>
        <dbReference type="Proteomes" id="UP000023152"/>
    </source>
</evidence>
<dbReference type="OrthoDB" id="20105at2759"/>
<reference evidence="2 3" key="1">
    <citation type="journal article" date="2013" name="Curr. Biol.">
        <title>The Genome of the Foraminiferan Reticulomyxa filosa.</title>
        <authorList>
            <person name="Glockner G."/>
            <person name="Hulsmann N."/>
            <person name="Schleicher M."/>
            <person name="Noegel A.A."/>
            <person name="Eichinger L."/>
            <person name="Gallinger C."/>
            <person name="Pawlowski J."/>
            <person name="Sierra R."/>
            <person name="Euteneuer U."/>
            <person name="Pillet L."/>
            <person name="Moustafa A."/>
            <person name="Platzer M."/>
            <person name="Groth M."/>
            <person name="Szafranski K."/>
            <person name="Schliwa M."/>
        </authorList>
    </citation>
    <scope>NUCLEOTIDE SEQUENCE [LARGE SCALE GENOMIC DNA]</scope>
</reference>
<gene>
    <name evidence="2" type="ORF">RFI_07384</name>
</gene>